<reference evidence="1" key="2">
    <citation type="submission" date="2020-11" db="EMBL/GenBank/DDBJ databases">
        <authorList>
            <person name="McCartney M.A."/>
            <person name="Auch B."/>
            <person name="Kono T."/>
            <person name="Mallez S."/>
            <person name="Becker A."/>
            <person name="Gohl D.M."/>
            <person name="Silverstein K.A.T."/>
            <person name="Koren S."/>
            <person name="Bechman K.B."/>
            <person name="Herman A."/>
            <person name="Abrahante J.E."/>
            <person name="Garbe J."/>
        </authorList>
    </citation>
    <scope>NUCLEOTIDE SEQUENCE</scope>
    <source>
        <strain evidence="1">Duluth1</strain>
        <tissue evidence="1">Whole animal</tissue>
    </source>
</reference>
<reference evidence="1" key="1">
    <citation type="journal article" date="2019" name="bioRxiv">
        <title>The Genome of the Zebra Mussel, Dreissena polymorpha: A Resource for Invasive Species Research.</title>
        <authorList>
            <person name="McCartney M.A."/>
            <person name="Auch B."/>
            <person name="Kono T."/>
            <person name="Mallez S."/>
            <person name="Zhang Y."/>
            <person name="Obille A."/>
            <person name="Becker A."/>
            <person name="Abrahante J.E."/>
            <person name="Garbe J."/>
            <person name="Badalamenti J.P."/>
            <person name="Herman A."/>
            <person name="Mangelson H."/>
            <person name="Liachko I."/>
            <person name="Sullivan S."/>
            <person name="Sone E.D."/>
            <person name="Koren S."/>
            <person name="Silverstein K.A.T."/>
            <person name="Beckman K.B."/>
            <person name="Gohl D.M."/>
        </authorList>
    </citation>
    <scope>NUCLEOTIDE SEQUENCE</scope>
    <source>
        <strain evidence="1">Duluth1</strain>
        <tissue evidence="1">Whole animal</tissue>
    </source>
</reference>
<proteinExistence type="predicted"/>
<keyword evidence="2" id="KW-1185">Reference proteome</keyword>
<gene>
    <name evidence="1" type="ORF">DPMN_158986</name>
</gene>
<dbReference type="Proteomes" id="UP000828390">
    <property type="component" value="Unassembled WGS sequence"/>
</dbReference>
<protein>
    <submittedName>
        <fullName evidence="1">Uncharacterized protein</fullName>
    </submittedName>
</protein>
<name>A0A9D4IMH2_DREPO</name>
<dbReference type="EMBL" id="JAIWYP010000008">
    <property type="protein sequence ID" value="KAH3781161.1"/>
    <property type="molecule type" value="Genomic_DNA"/>
</dbReference>
<accession>A0A9D4IMH2</accession>
<sequence length="250" mass="27650">MSKALHGLNIKSLSLSGMSGGLDVKNVESLSQVLSSLTQLEALSIQVSHDSPGLRKALTGLNIKSLSLSCLWGGLHVENEESKSQSLSSLTQLESLSIKVIKMGLGGPGLLKALHGLNIKSLSIDQRGFNVHHVELLSQSLASLTQLETLTLYVQKYKQLQLPQSLKYLNIYINFLFPSKVFELVDTLLTRTQKVGSNPKLCCSLEFLTFGNIPLEEYTAIQQELETRNNVTVERFKISHDLVRMMITLK</sequence>
<evidence type="ECO:0000313" key="2">
    <source>
        <dbReference type="Proteomes" id="UP000828390"/>
    </source>
</evidence>
<comment type="caution">
    <text evidence="1">The sequence shown here is derived from an EMBL/GenBank/DDBJ whole genome shotgun (WGS) entry which is preliminary data.</text>
</comment>
<dbReference type="Gene3D" id="3.80.10.10">
    <property type="entry name" value="Ribonuclease Inhibitor"/>
    <property type="match status" value="1"/>
</dbReference>
<dbReference type="SUPFAM" id="SSF52047">
    <property type="entry name" value="RNI-like"/>
    <property type="match status" value="1"/>
</dbReference>
<dbReference type="InterPro" id="IPR032675">
    <property type="entry name" value="LRR_dom_sf"/>
</dbReference>
<dbReference type="AlphaFoldDB" id="A0A9D4IMH2"/>
<organism evidence="1 2">
    <name type="scientific">Dreissena polymorpha</name>
    <name type="common">Zebra mussel</name>
    <name type="synonym">Mytilus polymorpha</name>
    <dbReference type="NCBI Taxonomy" id="45954"/>
    <lineage>
        <taxon>Eukaryota</taxon>
        <taxon>Metazoa</taxon>
        <taxon>Spiralia</taxon>
        <taxon>Lophotrochozoa</taxon>
        <taxon>Mollusca</taxon>
        <taxon>Bivalvia</taxon>
        <taxon>Autobranchia</taxon>
        <taxon>Heteroconchia</taxon>
        <taxon>Euheterodonta</taxon>
        <taxon>Imparidentia</taxon>
        <taxon>Neoheterodontei</taxon>
        <taxon>Myida</taxon>
        <taxon>Dreissenoidea</taxon>
        <taxon>Dreissenidae</taxon>
        <taxon>Dreissena</taxon>
    </lineage>
</organism>
<evidence type="ECO:0000313" key="1">
    <source>
        <dbReference type="EMBL" id="KAH3781161.1"/>
    </source>
</evidence>